<dbReference type="SUPFAM" id="SSF46689">
    <property type="entry name" value="Homeodomain-like"/>
    <property type="match status" value="1"/>
</dbReference>
<name>A0A0N4UKU6_DRAME</name>
<dbReference type="InterPro" id="IPR005542">
    <property type="entry name" value="PBX_PBC_dom"/>
</dbReference>
<comment type="similarity">
    <text evidence="2">Belongs to the TALE/PBX homeobox family.</text>
</comment>
<keyword evidence="5 6" id="KW-0539">Nucleus</keyword>
<sequence length="339" mass="38530">MSELPPATSLNDLLSHLMTISEQSLDDLTQQRKQQLQNHRMKNALFEVLVEIKEKTALSIRGTQEETPEDPQLMRLDNMLVAEGVAGPDKGTPLQGDASGGDQADYRQKLAQIRLVYNEELRKYEEACQEFTQHVVSLLREQSRTRPIASKEIERMVAIIQKKFSGIQVQLKQSTCEAVMILRSRFLDARRKRRNFSKQATEVLNEYFYSHLSNPYPSEEAKEELARQCQITVSQVFYHFYFFPSKCNLKTRIRYKKNIAKAQEEANMYAAKKAAHGMTAANQYGMLAGSSAAGGMLNYPGMLPGQDITHHMATAGLEFAASYNPQLVSIFEIFFDLKD</sequence>
<accession>A0A0N4UKU6</accession>
<evidence type="ECO:0000313" key="12">
    <source>
        <dbReference type="Proteomes" id="UP000274756"/>
    </source>
</evidence>
<dbReference type="PROSITE" id="PS50071">
    <property type="entry name" value="HOMEOBOX_2"/>
    <property type="match status" value="1"/>
</dbReference>
<evidence type="ECO:0000259" key="9">
    <source>
        <dbReference type="PROSITE" id="PS51978"/>
    </source>
</evidence>
<dbReference type="InterPro" id="IPR009057">
    <property type="entry name" value="Homeodomain-like_sf"/>
</dbReference>
<dbReference type="GO" id="GO:0000987">
    <property type="term" value="F:cis-regulatory region sequence-specific DNA binding"/>
    <property type="evidence" value="ECO:0007669"/>
    <property type="project" value="UniProtKB-ARBA"/>
</dbReference>
<dbReference type="PROSITE" id="PS51978">
    <property type="entry name" value="PBC"/>
    <property type="match status" value="1"/>
</dbReference>
<evidence type="ECO:0000256" key="1">
    <source>
        <dbReference type="ARBA" id="ARBA00004123"/>
    </source>
</evidence>
<evidence type="ECO:0000256" key="6">
    <source>
        <dbReference type="PROSITE-ProRule" id="PRU00108"/>
    </source>
</evidence>
<dbReference type="Pfam" id="PF03792">
    <property type="entry name" value="PBC"/>
    <property type="match status" value="1"/>
</dbReference>
<keyword evidence="3 6" id="KW-0238">DNA-binding</keyword>
<evidence type="ECO:0000259" key="8">
    <source>
        <dbReference type="PROSITE" id="PS50071"/>
    </source>
</evidence>
<dbReference type="InterPro" id="IPR050224">
    <property type="entry name" value="TALE_homeobox"/>
</dbReference>
<dbReference type="SMART" id="SM00389">
    <property type="entry name" value="HOX"/>
    <property type="match status" value="1"/>
</dbReference>
<dbReference type="WBParaSite" id="DME_0000837901-mRNA-1">
    <property type="protein sequence ID" value="DME_0000837901-mRNA-1"/>
    <property type="gene ID" value="DME_0000837901"/>
</dbReference>
<reference evidence="10 12" key="2">
    <citation type="submission" date="2018-11" db="EMBL/GenBank/DDBJ databases">
        <authorList>
            <consortium name="Pathogen Informatics"/>
        </authorList>
    </citation>
    <scope>NUCLEOTIDE SEQUENCE [LARGE SCALE GENOMIC DNA]</scope>
</reference>
<proteinExistence type="inferred from homology"/>
<evidence type="ECO:0000313" key="13">
    <source>
        <dbReference type="WBParaSite" id="DME_0000837901-mRNA-1"/>
    </source>
</evidence>
<reference evidence="13" key="1">
    <citation type="submission" date="2017-02" db="UniProtKB">
        <authorList>
            <consortium name="WormBaseParasite"/>
        </authorList>
    </citation>
    <scope>IDENTIFICATION</scope>
</reference>
<evidence type="ECO:0000256" key="5">
    <source>
        <dbReference type="ARBA" id="ARBA00023242"/>
    </source>
</evidence>
<feature type="DNA-binding region" description="Homeobox" evidence="6">
    <location>
        <begin position="189"/>
        <end position="241"/>
    </location>
</feature>
<dbReference type="GO" id="GO:0005634">
    <property type="term" value="C:nucleus"/>
    <property type="evidence" value="ECO:0007669"/>
    <property type="project" value="UniProtKB-SubCell"/>
</dbReference>
<dbReference type="AlphaFoldDB" id="A0A0N4UKU6"/>
<evidence type="ECO:0000256" key="7">
    <source>
        <dbReference type="RuleBase" id="RU000682"/>
    </source>
</evidence>
<organism evidence="11 13">
    <name type="scientific">Dracunculus medinensis</name>
    <name type="common">Guinea worm</name>
    <dbReference type="NCBI Taxonomy" id="318479"/>
    <lineage>
        <taxon>Eukaryota</taxon>
        <taxon>Metazoa</taxon>
        <taxon>Ecdysozoa</taxon>
        <taxon>Nematoda</taxon>
        <taxon>Chromadorea</taxon>
        <taxon>Rhabditida</taxon>
        <taxon>Spirurina</taxon>
        <taxon>Dracunculoidea</taxon>
        <taxon>Dracunculidae</taxon>
        <taxon>Dracunculus</taxon>
    </lineage>
</organism>
<evidence type="ECO:0000256" key="2">
    <source>
        <dbReference type="ARBA" id="ARBA00007601"/>
    </source>
</evidence>
<dbReference type="GO" id="GO:0003700">
    <property type="term" value="F:DNA-binding transcription factor activity"/>
    <property type="evidence" value="ECO:0007669"/>
    <property type="project" value="InterPro"/>
</dbReference>
<comment type="subcellular location">
    <subcellularLocation>
        <location evidence="1 6 7">Nucleus</location>
    </subcellularLocation>
</comment>
<evidence type="ECO:0000256" key="3">
    <source>
        <dbReference type="ARBA" id="ARBA00023125"/>
    </source>
</evidence>
<dbReference type="PANTHER" id="PTHR11850">
    <property type="entry name" value="HOMEOBOX PROTEIN TRANSCRIPTION FACTORS"/>
    <property type="match status" value="1"/>
</dbReference>
<feature type="domain" description="Homeobox" evidence="8">
    <location>
        <begin position="187"/>
        <end position="240"/>
    </location>
</feature>
<dbReference type="Proteomes" id="UP000274756">
    <property type="component" value="Unassembled WGS sequence"/>
</dbReference>
<feature type="domain" description="PBC" evidence="9">
    <location>
        <begin position="5"/>
        <end position="188"/>
    </location>
</feature>
<protein>
    <submittedName>
        <fullName evidence="13">Homeobox domain-containing protein</fullName>
    </submittedName>
</protein>
<dbReference type="Proteomes" id="UP000038040">
    <property type="component" value="Unplaced"/>
</dbReference>
<evidence type="ECO:0000313" key="11">
    <source>
        <dbReference type="Proteomes" id="UP000038040"/>
    </source>
</evidence>
<dbReference type="Gene3D" id="1.10.10.60">
    <property type="entry name" value="Homeodomain-like"/>
    <property type="match status" value="1"/>
</dbReference>
<dbReference type="InterPro" id="IPR001356">
    <property type="entry name" value="HD"/>
</dbReference>
<dbReference type="OrthoDB" id="4187154at2759"/>
<keyword evidence="12" id="KW-1185">Reference proteome</keyword>
<evidence type="ECO:0000256" key="4">
    <source>
        <dbReference type="ARBA" id="ARBA00023155"/>
    </source>
</evidence>
<dbReference type="STRING" id="318479.A0A0N4UKU6"/>
<gene>
    <name evidence="10" type="ORF">DME_LOCUS2385</name>
</gene>
<dbReference type="CDD" id="cd00086">
    <property type="entry name" value="homeodomain"/>
    <property type="match status" value="1"/>
</dbReference>
<dbReference type="EMBL" id="UYYG01000058">
    <property type="protein sequence ID" value="VDN52412.1"/>
    <property type="molecule type" value="Genomic_DNA"/>
</dbReference>
<keyword evidence="4 6" id="KW-0371">Homeobox</keyword>
<dbReference type="Pfam" id="PF00046">
    <property type="entry name" value="Homeodomain"/>
    <property type="match status" value="1"/>
</dbReference>
<evidence type="ECO:0000313" key="10">
    <source>
        <dbReference type="EMBL" id="VDN52412.1"/>
    </source>
</evidence>